<dbReference type="AlphaFoldDB" id="A0A178XKR8"/>
<sequence>MEAKAVKREAVSGQSRGDRLWTIMTDAAQNVLDRPETRRGPYVIRDNDLRIENKAVSGA</sequence>
<reference evidence="1 2" key="1">
    <citation type="journal article" date="2016" name="Int. J. Syst. Evol. Microbiol.">
        <title>Ensifer glycinis sp. nov., an novel rhizobial species associated with Glycine spp.</title>
        <authorList>
            <person name="Yan H."/>
            <person name="Yan J."/>
            <person name="Sui X.H."/>
            <person name="Wang E.T."/>
            <person name="Chen W.X."/>
            <person name="Zhang X.X."/>
            <person name="Chen W.F."/>
        </authorList>
    </citation>
    <scope>NUCLEOTIDE SEQUENCE [LARGE SCALE GENOMIC DNA]</scope>
    <source>
        <strain evidence="1 2">CCBAU 23380</strain>
    </source>
</reference>
<accession>A0A178XKR8</accession>
<name>A0A178XKR8_9HYPH</name>
<keyword evidence="2" id="KW-1185">Reference proteome</keyword>
<comment type="caution">
    <text evidence="1">The sequence shown here is derived from an EMBL/GenBank/DDBJ whole genome shotgun (WGS) entry which is preliminary data.</text>
</comment>
<organism evidence="1 2">
    <name type="scientific">Sinorhizobium glycinis</name>
    <dbReference type="NCBI Taxonomy" id="1472378"/>
    <lineage>
        <taxon>Bacteria</taxon>
        <taxon>Pseudomonadati</taxon>
        <taxon>Pseudomonadota</taxon>
        <taxon>Alphaproteobacteria</taxon>
        <taxon>Hyphomicrobiales</taxon>
        <taxon>Rhizobiaceae</taxon>
        <taxon>Sinorhizobium/Ensifer group</taxon>
        <taxon>Sinorhizobium</taxon>
    </lineage>
</organism>
<gene>
    <name evidence="1" type="ORF">AU381_16780</name>
</gene>
<evidence type="ECO:0000313" key="1">
    <source>
        <dbReference type="EMBL" id="OAP35837.1"/>
    </source>
</evidence>
<dbReference type="EMBL" id="LPUX01000065">
    <property type="protein sequence ID" value="OAP35837.1"/>
    <property type="molecule type" value="Genomic_DNA"/>
</dbReference>
<protein>
    <submittedName>
        <fullName evidence="1">Uncharacterized protein</fullName>
    </submittedName>
</protein>
<dbReference type="Proteomes" id="UP000094025">
    <property type="component" value="Unassembled WGS sequence"/>
</dbReference>
<proteinExistence type="predicted"/>
<evidence type="ECO:0000313" key="2">
    <source>
        <dbReference type="Proteomes" id="UP000094025"/>
    </source>
</evidence>